<dbReference type="InterPro" id="IPR002178">
    <property type="entry name" value="PTS_EIIA_type-2_dom"/>
</dbReference>
<keyword evidence="4" id="KW-0597">Phosphoprotein</keyword>
<evidence type="ECO:0000256" key="4">
    <source>
        <dbReference type="ARBA" id="ARBA00022553"/>
    </source>
</evidence>
<keyword evidence="3" id="KW-0813">Transport</keyword>
<name>A0A269TIZ9_9BACT</name>
<comment type="caution">
    <text evidence="13">The sequence shown here is derived from an EMBL/GenBank/DDBJ whole genome shotgun (WGS) entry which is preliminary data.</text>
</comment>
<dbReference type="Gene3D" id="3.40.930.10">
    <property type="entry name" value="Mannitol-specific EII, Chain A"/>
    <property type="match status" value="1"/>
</dbReference>
<comment type="function">
    <text evidence="1">The phosphoenolpyruvate-dependent sugar phosphotransferase system (sugar PTS), a major carbohydrate active transport system, catalyzes the phosphorylation of incoming sugar substrates concomitantly with their translocation across the cell membrane. The enzyme II CmtAB PTS system is involved in D-mannitol transport.</text>
</comment>
<dbReference type="RefSeq" id="WP_095334632.1">
    <property type="nucleotide sequence ID" value="NZ_NQNY01000004.1"/>
</dbReference>
<organism evidence="13 14">
    <name type="scientific">Mycoplasmopsis agassizii</name>
    <dbReference type="NCBI Taxonomy" id="33922"/>
    <lineage>
        <taxon>Bacteria</taxon>
        <taxon>Bacillati</taxon>
        <taxon>Mycoplasmatota</taxon>
        <taxon>Mycoplasmoidales</taxon>
        <taxon>Metamycoplasmataceae</taxon>
        <taxon>Mycoplasmopsis</taxon>
    </lineage>
</organism>
<dbReference type="Pfam" id="PF00359">
    <property type="entry name" value="PTS_EIIA_2"/>
    <property type="match status" value="1"/>
</dbReference>
<keyword evidence="5" id="KW-0762">Sugar transport</keyword>
<dbReference type="GO" id="GO:0005886">
    <property type="term" value="C:plasma membrane"/>
    <property type="evidence" value="ECO:0007669"/>
    <property type="project" value="TreeGrafter"/>
</dbReference>
<evidence type="ECO:0000256" key="6">
    <source>
        <dbReference type="ARBA" id="ARBA00022679"/>
    </source>
</evidence>
<evidence type="ECO:0000256" key="9">
    <source>
        <dbReference type="ARBA" id="ARBA00029908"/>
    </source>
</evidence>
<dbReference type="SUPFAM" id="SSF55804">
    <property type="entry name" value="Phoshotransferase/anion transport protein"/>
    <property type="match status" value="1"/>
</dbReference>
<keyword evidence="6" id="KW-0808">Transferase</keyword>
<dbReference type="PANTHER" id="PTHR30181:SF2">
    <property type="entry name" value="PTS SYSTEM MANNITOL-SPECIFIC EIICBA COMPONENT"/>
    <property type="match status" value="1"/>
</dbReference>
<evidence type="ECO:0000256" key="8">
    <source>
        <dbReference type="ARBA" id="ARBA00022777"/>
    </source>
</evidence>
<feature type="domain" description="PTS EIIA type-2" evidence="12">
    <location>
        <begin position="1"/>
        <end position="141"/>
    </location>
</feature>
<dbReference type="InterPro" id="IPR016152">
    <property type="entry name" value="PTrfase/Anion_transptr"/>
</dbReference>
<keyword evidence="8" id="KW-0418">Kinase</keyword>
<dbReference type="AlphaFoldDB" id="A0A269TIZ9"/>
<dbReference type="GO" id="GO:0090563">
    <property type="term" value="F:protein-phosphocysteine-sugar phosphotransferase activity"/>
    <property type="evidence" value="ECO:0007669"/>
    <property type="project" value="TreeGrafter"/>
</dbReference>
<evidence type="ECO:0000256" key="2">
    <source>
        <dbReference type="ARBA" id="ARBA00014783"/>
    </source>
</evidence>
<proteinExistence type="predicted"/>
<evidence type="ECO:0000259" key="12">
    <source>
        <dbReference type="PROSITE" id="PS51094"/>
    </source>
</evidence>
<evidence type="ECO:0000256" key="7">
    <source>
        <dbReference type="ARBA" id="ARBA00022683"/>
    </source>
</evidence>
<evidence type="ECO:0000256" key="1">
    <source>
        <dbReference type="ARBA" id="ARBA00002434"/>
    </source>
</evidence>
<sequence>MIKLENIKINKNFKDKYEIFRVAEEDLINLNSVKKGYQQAMINRDKSVSVSLGNYLFLPHGEDGSQDLILKNEVLVYHLKDVISIGDNEIKVVVVLALKASNQMEYIEKIGIAFSDIDEVEKVMFDEQVTAQKIFDFLTQE</sequence>
<evidence type="ECO:0000313" key="14">
    <source>
        <dbReference type="Proteomes" id="UP000216943"/>
    </source>
</evidence>
<dbReference type="PANTHER" id="PTHR30181">
    <property type="entry name" value="MANNITOL PERMEASE IIC COMPONENT"/>
    <property type="match status" value="1"/>
</dbReference>
<evidence type="ECO:0000256" key="11">
    <source>
        <dbReference type="ARBA" id="ARBA00030962"/>
    </source>
</evidence>
<dbReference type="OrthoDB" id="1640042at2"/>
<evidence type="ECO:0000313" key="13">
    <source>
        <dbReference type="EMBL" id="PAK21463.1"/>
    </source>
</evidence>
<dbReference type="EMBL" id="NQNY01000004">
    <property type="protein sequence ID" value="PAK21463.1"/>
    <property type="molecule type" value="Genomic_DNA"/>
</dbReference>
<dbReference type="Proteomes" id="UP000216943">
    <property type="component" value="Unassembled WGS sequence"/>
</dbReference>
<dbReference type="InterPro" id="IPR050893">
    <property type="entry name" value="Sugar_PTS"/>
</dbReference>
<protein>
    <recommendedName>
        <fullName evidence="2">Mannitol-specific phosphotransferase enzyme IIA component</fullName>
    </recommendedName>
    <alternativeName>
        <fullName evidence="10">EIIA</fullName>
    </alternativeName>
    <alternativeName>
        <fullName evidence="11">EIII</fullName>
    </alternativeName>
    <alternativeName>
        <fullName evidence="9">PTS system mannitol-specific EIIA component</fullName>
    </alternativeName>
</protein>
<dbReference type="GO" id="GO:0016301">
    <property type="term" value="F:kinase activity"/>
    <property type="evidence" value="ECO:0007669"/>
    <property type="project" value="UniProtKB-KW"/>
</dbReference>
<evidence type="ECO:0000256" key="5">
    <source>
        <dbReference type="ARBA" id="ARBA00022597"/>
    </source>
</evidence>
<accession>A0A269TIZ9</accession>
<keyword evidence="7" id="KW-0598">Phosphotransferase system</keyword>
<dbReference type="GO" id="GO:0009401">
    <property type="term" value="P:phosphoenolpyruvate-dependent sugar phosphotransferase system"/>
    <property type="evidence" value="ECO:0007669"/>
    <property type="project" value="UniProtKB-KW"/>
</dbReference>
<reference evidence="14" key="1">
    <citation type="submission" date="2017-08" db="EMBL/GenBank/DDBJ databases">
        <authorList>
            <person name="Alvarez-Ponce D."/>
            <person name="Weitzman C.L."/>
            <person name="Tillett R.L."/>
            <person name="Sandmeier F.C."/>
            <person name="Tracy C.R."/>
        </authorList>
    </citation>
    <scope>NUCLEOTIDE SEQUENCE [LARGE SCALE GENOMIC DNA]</scope>
    <source>
        <strain evidence="14">723</strain>
    </source>
</reference>
<evidence type="ECO:0000256" key="3">
    <source>
        <dbReference type="ARBA" id="ARBA00022448"/>
    </source>
</evidence>
<gene>
    <name evidence="13" type="ORF">CJJ23_01570</name>
</gene>
<evidence type="ECO:0000256" key="10">
    <source>
        <dbReference type="ARBA" id="ARBA00030956"/>
    </source>
</evidence>
<dbReference type="PROSITE" id="PS51094">
    <property type="entry name" value="PTS_EIIA_TYPE_2"/>
    <property type="match status" value="1"/>
</dbReference>